<protein>
    <submittedName>
        <fullName evidence="2">Antibiotic biosynthesis monooxygenase</fullName>
    </submittedName>
</protein>
<reference evidence="2" key="1">
    <citation type="submission" date="2020-08" db="EMBL/GenBank/DDBJ databases">
        <title>Genome public.</title>
        <authorList>
            <person name="Liu C."/>
            <person name="Sun Q."/>
        </authorList>
    </citation>
    <scope>NUCLEOTIDE SEQUENCE</scope>
    <source>
        <strain evidence="2">NSJ-51</strain>
    </source>
</reference>
<dbReference type="SUPFAM" id="SSF54909">
    <property type="entry name" value="Dimeric alpha+beta barrel"/>
    <property type="match status" value="1"/>
</dbReference>
<dbReference type="Gene3D" id="3.30.70.100">
    <property type="match status" value="1"/>
</dbReference>
<dbReference type="RefSeq" id="WP_186907042.1">
    <property type="nucleotide sequence ID" value="NZ_JACOPP010000005.1"/>
</dbReference>
<evidence type="ECO:0000313" key="2">
    <source>
        <dbReference type="EMBL" id="MBC5733140.1"/>
    </source>
</evidence>
<dbReference type="PANTHER" id="PTHR33336:SF3">
    <property type="entry name" value="ABM DOMAIN-CONTAINING PROTEIN"/>
    <property type="match status" value="1"/>
</dbReference>
<dbReference type="InterPro" id="IPR007138">
    <property type="entry name" value="ABM_dom"/>
</dbReference>
<evidence type="ECO:0000259" key="1">
    <source>
        <dbReference type="PROSITE" id="PS51725"/>
    </source>
</evidence>
<feature type="domain" description="ABM" evidence="1">
    <location>
        <begin position="6"/>
        <end position="96"/>
    </location>
</feature>
<dbReference type="InterPro" id="IPR050744">
    <property type="entry name" value="AI-2_Isomerase_LsrG"/>
</dbReference>
<organism evidence="2 3">
    <name type="scientific">Lawsonibacter hominis</name>
    <dbReference type="NCBI Taxonomy" id="2763053"/>
    <lineage>
        <taxon>Bacteria</taxon>
        <taxon>Bacillati</taxon>
        <taxon>Bacillota</taxon>
        <taxon>Clostridia</taxon>
        <taxon>Eubacteriales</taxon>
        <taxon>Oscillospiraceae</taxon>
        <taxon>Lawsonibacter</taxon>
    </lineage>
</organism>
<gene>
    <name evidence="2" type="ORF">H8S57_05300</name>
</gene>
<accession>A0A8J6JF45</accession>
<dbReference type="Proteomes" id="UP000661435">
    <property type="component" value="Unassembled WGS sequence"/>
</dbReference>
<dbReference type="Pfam" id="PF03992">
    <property type="entry name" value="ABM"/>
    <property type="match status" value="1"/>
</dbReference>
<dbReference type="PANTHER" id="PTHR33336">
    <property type="entry name" value="QUINOL MONOOXYGENASE YGIN-RELATED"/>
    <property type="match status" value="1"/>
</dbReference>
<dbReference type="PROSITE" id="PS51725">
    <property type="entry name" value="ABM"/>
    <property type="match status" value="1"/>
</dbReference>
<keyword evidence="2" id="KW-0503">Monooxygenase</keyword>
<dbReference type="InterPro" id="IPR011008">
    <property type="entry name" value="Dimeric_a/b-barrel"/>
</dbReference>
<keyword evidence="3" id="KW-1185">Reference proteome</keyword>
<sequence>MAVNAIVVNVIYQAKPGMRERFVEEVTRHGILSETRAEAGCLRYEYFAALDDPDRLFLLEHWADQAAVERHRGTKHMAQLQELKRIYVAECVIQRFDPPAPVC</sequence>
<dbReference type="GO" id="GO:0004497">
    <property type="term" value="F:monooxygenase activity"/>
    <property type="evidence" value="ECO:0007669"/>
    <property type="project" value="UniProtKB-KW"/>
</dbReference>
<dbReference type="AlphaFoldDB" id="A0A8J6JF45"/>
<evidence type="ECO:0000313" key="3">
    <source>
        <dbReference type="Proteomes" id="UP000661435"/>
    </source>
</evidence>
<keyword evidence="2" id="KW-0560">Oxidoreductase</keyword>
<comment type="caution">
    <text evidence="2">The sequence shown here is derived from an EMBL/GenBank/DDBJ whole genome shotgun (WGS) entry which is preliminary data.</text>
</comment>
<name>A0A8J6JF45_9FIRM</name>
<dbReference type="EMBL" id="JACOPP010000005">
    <property type="protein sequence ID" value="MBC5733140.1"/>
    <property type="molecule type" value="Genomic_DNA"/>
</dbReference>
<proteinExistence type="predicted"/>